<feature type="region of interest" description="Disordered" evidence="1">
    <location>
        <begin position="31"/>
        <end position="53"/>
    </location>
</feature>
<evidence type="ECO:0000313" key="2">
    <source>
        <dbReference type="EMBL" id="GFD29525.1"/>
    </source>
</evidence>
<comment type="caution">
    <text evidence="2">The sequence shown here is derived from an EMBL/GenBank/DDBJ whole genome shotgun (WGS) entry which is preliminary data.</text>
</comment>
<proteinExistence type="predicted"/>
<reference evidence="2" key="1">
    <citation type="journal article" date="2019" name="Sci. Rep.">
        <title>Draft genome of Tanacetum cinerariifolium, the natural source of mosquito coil.</title>
        <authorList>
            <person name="Yamashiro T."/>
            <person name="Shiraishi A."/>
            <person name="Satake H."/>
            <person name="Nakayama K."/>
        </authorList>
    </citation>
    <scope>NUCLEOTIDE SEQUENCE</scope>
</reference>
<dbReference type="AlphaFoldDB" id="A0A699V2Q4"/>
<name>A0A699V2Q4_TANCI</name>
<feature type="non-terminal residue" evidence="2">
    <location>
        <position position="1"/>
    </location>
</feature>
<sequence length="114" mass="12291">ILPDPSQKLKGAYILTEEELQVADTMKALKESKKLSRSQPHARGSSEGTSTKTLFLDGSTVILTLSSEETGTKLGVPNEVKDISKSKADATLDWGSEHESDNSKEANVNGEEDD</sequence>
<protein>
    <submittedName>
        <fullName evidence="2">Uncharacterized protein</fullName>
    </submittedName>
</protein>
<evidence type="ECO:0000256" key="1">
    <source>
        <dbReference type="SAM" id="MobiDB-lite"/>
    </source>
</evidence>
<feature type="region of interest" description="Disordered" evidence="1">
    <location>
        <begin position="68"/>
        <end position="114"/>
    </location>
</feature>
<organism evidence="2">
    <name type="scientific">Tanacetum cinerariifolium</name>
    <name type="common">Dalmatian daisy</name>
    <name type="synonym">Chrysanthemum cinerariifolium</name>
    <dbReference type="NCBI Taxonomy" id="118510"/>
    <lineage>
        <taxon>Eukaryota</taxon>
        <taxon>Viridiplantae</taxon>
        <taxon>Streptophyta</taxon>
        <taxon>Embryophyta</taxon>
        <taxon>Tracheophyta</taxon>
        <taxon>Spermatophyta</taxon>
        <taxon>Magnoliopsida</taxon>
        <taxon>eudicotyledons</taxon>
        <taxon>Gunneridae</taxon>
        <taxon>Pentapetalae</taxon>
        <taxon>asterids</taxon>
        <taxon>campanulids</taxon>
        <taxon>Asterales</taxon>
        <taxon>Asteraceae</taxon>
        <taxon>Asteroideae</taxon>
        <taxon>Anthemideae</taxon>
        <taxon>Anthemidinae</taxon>
        <taxon>Tanacetum</taxon>
    </lineage>
</organism>
<dbReference type="EMBL" id="BKCJ011395707">
    <property type="protein sequence ID" value="GFD29525.1"/>
    <property type="molecule type" value="Genomic_DNA"/>
</dbReference>
<accession>A0A699V2Q4</accession>
<gene>
    <name evidence="2" type="ORF">Tci_901494</name>
</gene>
<feature type="compositionally biased region" description="Basic and acidic residues" evidence="1">
    <location>
        <begin position="79"/>
        <end position="104"/>
    </location>
</feature>